<dbReference type="CDD" id="cd06661">
    <property type="entry name" value="GGCT_like"/>
    <property type="match status" value="1"/>
</dbReference>
<comment type="caution">
    <text evidence="1">The sequence shown here is derived from an EMBL/GenBank/DDBJ whole genome shotgun (WGS) entry which is preliminary data.</text>
</comment>
<protein>
    <recommendedName>
        <fullName evidence="3">Gamma-glutamyl AIG2-like cyclotransferase</fullName>
    </recommendedName>
</protein>
<dbReference type="Gene3D" id="3.10.490.10">
    <property type="entry name" value="Gamma-glutamyl cyclotransferase-like"/>
    <property type="match status" value="1"/>
</dbReference>
<dbReference type="SUPFAM" id="SSF110857">
    <property type="entry name" value="Gamma-glutamyl cyclotransferase-like"/>
    <property type="match status" value="1"/>
</dbReference>
<dbReference type="AlphaFoldDB" id="A0A368Z770"/>
<evidence type="ECO:0000313" key="1">
    <source>
        <dbReference type="EMBL" id="RCW86304.1"/>
    </source>
</evidence>
<dbReference type="EMBL" id="QPJM01000002">
    <property type="protein sequence ID" value="RCW86304.1"/>
    <property type="molecule type" value="Genomic_DNA"/>
</dbReference>
<dbReference type="InterPro" id="IPR013024">
    <property type="entry name" value="GGCT-like"/>
</dbReference>
<reference evidence="1 2" key="1">
    <citation type="submission" date="2018-07" db="EMBL/GenBank/DDBJ databases">
        <title>Genomic Encyclopedia of Type Strains, Phase III (KMG-III): the genomes of soil and plant-associated and newly described type strains.</title>
        <authorList>
            <person name="Whitman W."/>
        </authorList>
    </citation>
    <scope>NUCLEOTIDE SEQUENCE [LARGE SCALE GENOMIC DNA]</scope>
    <source>
        <strain evidence="1 2">31-25a</strain>
    </source>
</reference>
<gene>
    <name evidence="1" type="ORF">C7476_102284</name>
</gene>
<proteinExistence type="predicted"/>
<evidence type="ECO:0008006" key="3">
    <source>
        <dbReference type="Google" id="ProtNLM"/>
    </source>
</evidence>
<dbReference type="OrthoDB" id="5567366at2"/>
<dbReference type="Proteomes" id="UP000253324">
    <property type="component" value="Unassembled WGS sequence"/>
</dbReference>
<accession>A0A368Z770</accession>
<organism evidence="1 2">
    <name type="scientific">Phyllobacterium bourgognense</name>
    <dbReference type="NCBI Taxonomy" id="314236"/>
    <lineage>
        <taxon>Bacteria</taxon>
        <taxon>Pseudomonadati</taxon>
        <taxon>Pseudomonadota</taxon>
        <taxon>Alphaproteobacteria</taxon>
        <taxon>Hyphomicrobiales</taxon>
        <taxon>Phyllobacteriaceae</taxon>
        <taxon>Phyllobacterium</taxon>
    </lineage>
</organism>
<dbReference type="InterPro" id="IPR036568">
    <property type="entry name" value="GGCT-like_sf"/>
</dbReference>
<keyword evidence="2" id="KW-1185">Reference proteome</keyword>
<name>A0A368Z770_9HYPH</name>
<sequence>MANVLTDEINVLAKSGKLVAYFGYGSLVNRHTLRTNIVYAMPAKLHGWRRLWRASPREAGLHAALLSVRRDENSSVDGLLVFDYLENLAAVDLREENYDRRSVLPEQIETAMPFPDGMPIFVYEAHLYVPVHPQPPMILQSYLDAVMQGFLVEHGEEGLRRFVLKTEYFNTPIYRDRPSPTYPRAVKLSDREIDMFDRLLEEIGANFTDPQDIDEAAAADVK</sequence>
<evidence type="ECO:0000313" key="2">
    <source>
        <dbReference type="Proteomes" id="UP000253324"/>
    </source>
</evidence>